<dbReference type="SUPFAM" id="SSF52972">
    <property type="entry name" value="ITPase-like"/>
    <property type="match status" value="1"/>
</dbReference>
<dbReference type="GO" id="GO:0009117">
    <property type="term" value="P:nucleotide metabolic process"/>
    <property type="evidence" value="ECO:0007669"/>
    <property type="project" value="UniProtKB-KW"/>
</dbReference>
<protein>
    <recommendedName>
        <fullName evidence="9">dTTP/UTP pyrophosphatase</fullName>
        <shortName evidence="9">dTTPase/UTPase</shortName>
        <ecNumber evidence="9">3.6.1.9</ecNumber>
    </recommendedName>
    <alternativeName>
        <fullName evidence="9">Nucleoside triphosphate pyrophosphatase</fullName>
    </alternativeName>
    <alternativeName>
        <fullName evidence="9">Nucleotide pyrophosphatase</fullName>
        <shortName evidence="9">Nucleotide PPase</shortName>
    </alternativeName>
</protein>
<sequence>MKLRVPFILASRSPRRHKLLAQLGLDFEVHPSDLDEQATLYQPPDQLVEHLALAKARLVASRFPEALTLGADTIVVIDGTVLNKPADAAEARAMLRRLSGRTHTVYTGLALLHPVSKREVTASEATRVSFAPLSDEEIEAYIATGSPLDKAGAYGIQDDYGAVFIRRIEGDYYNVVGLPLHRLYRLLRTHFADLLLS</sequence>
<comment type="caution">
    <text evidence="9">Lacks conserved residue(s) required for the propagation of feature annotation.</text>
</comment>
<accession>A0A7V2B2P1</accession>
<keyword evidence="5 9" id="KW-0546">Nucleotide metabolism</keyword>
<dbReference type="EC" id="3.6.1.9" evidence="9"/>
<evidence type="ECO:0000256" key="6">
    <source>
        <dbReference type="ARBA" id="ARBA00050213"/>
    </source>
</evidence>
<evidence type="ECO:0000256" key="5">
    <source>
        <dbReference type="ARBA" id="ARBA00023080"/>
    </source>
</evidence>
<dbReference type="EMBL" id="DSGB01000007">
    <property type="protein sequence ID" value="HER97211.1"/>
    <property type="molecule type" value="Genomic_DNA"/>
</dbReference>
<comment type="subcellular location">
    <subcellularLocation>
        <location evidence="2 9">Cytoplasm</location>
    </subcellularLocation>
</comment>
<dbReference type="NCBIfam" id="TIGR00172">
    <property type="entry name" value="maf"/>
    <property type="match status" value="1"/>
</dbReference>
<comment type="catalytic activity">
    <reaction evidence="9">
        <text>dTTP + H2O = dTMP + diphosphate + H(+)</text>
        <dbReference type="Rhea" id="RHEA:28534"/>
        <dbReference type="ChEBI" id="CHEBI:15377"/>
        <dbReference type="ChEBI" id="CHEBI:15378"/>
        <dbReference type="ChEBI" id="CHEBI:33019"/>
        <dbReference type="ChEBI" id="CHEBI:37568"/>
        <dbReference type="ChEBI" id="CHEBI:63528"/>
        <dbReference type="EC" id="3.6.1.9"/>
    </reaction>
</comment>
<reference evidence="10" key="1">
    <citation type="journal article" date="2020" name="mSystems">
        <title>Genome- and Community-Level Interaction Insights into Carbon Utilization and Element Cycling Functions of Hydrothermarchaeota in Hydrothermal Sediment.</title>
        <authorList>
            <person name="Zhou Z."/>
            <person name="Liu Y."/>
            <person name="Xu W."/>
            <person name="Pan J."/>
            <person name="Luo Z.H."/>
            <person name="Li M."/>
        </authorList>
    </citation>
    <scope>NUCLEOTIDE SEQUENCE [LARGE SCALE GENOMIC DNA]</scope>
    <source>
        <strain evidence="10">SpSt-143</strain>
    </source>
</reference>
<feature type="site" description="Important for substrate specificity" evidence="9">
    <location>
        <position position="157"/>
    </location>
</feature>
<dbReference type="HAMAP" id="MF_00528">
    <property type="entry name" value="Maf"/>
    <property type="match status" value="1"/>
</dbReference>
<evidence type="ECO:0000256" key="3">
    <source>
        <dbReference type="ARBA" id="ARBA00022490"/>
    </source>
</evidence>
<keyword evidence="3 9" id="KW-0963">Cytoplasm</keyword>
<evidence type="ECO:0000256" key="4">
    <source>
        <dbReference type="ARBA" id="ARBA00022801"/>
    </source>
</evidence>
<dbReference type="AlphaFoldDB" id="A0A7V2B2P1"/>
<comment type="catalytic activity">
    <reaction evidence="9">
        <text>UTP + H2O = UMP + diphosphate + H(+)</text>
        <dbReference type="Rhea" id="RHEA:29395"/>
        <dbReference type="ChEBI" id="CHEBI:15377"/>
        <dbReference type="ChEBI" id="CHEBI:15378"/>
        <dbReference type="ChEBI" id="CHEBI:33019"/>
        <dbReference type="ChEBI" id="CHEBI:46398"/>
        <dbReference type="ChEBI" id="CHEBI:57865"/>
        <dbReference type="EC" id="3.6.1.9"/>
    </reaction>
</comment>
<dbReference type="Gene3D" id="3.90.950.10">
    <property type="match status" value="1"/>
</dbReference>
<comment type="function">
    <text evidence="7">Nucleoside triphosphate pyrophosphatase that hydrolyzes 7-methyl-GTP (m(7)GTP). May have a dual role in cell division arrest and in preventing the incorporation of modified nucleotides into cellular nucleic acids.</text>
</comment>
<proteinExistence type="inferred from homology"/>
<dbReference type="GO" id="GO:0005737">
    <property type="term" value="C:cytoplasm"/>
    <property type="evidence" value="ECO:0007669"/>
    <property type="project" value="UniProtKB-SubCell"/>
</dbReference>
<comment type="similarity">
    <text evidence="9">Belongs to the Maf family. YhdE subfamily.</text>
</comment>
<evidence type="ECO:0000313" key="10">
    <source>
        <dbReference type="EMBL" id="HER97211.1"/>
    </source>
</evidence>
<comment type="function">
    <text evidence="9">Nucleoside triphosphate pyrophosphatase that hydrolyzes dTTP and UTP. May have a dual role in cell division arrest and in preventing the incorporation of modified nucleotides into cellular nucleic acids.</text>
</comment>
<evidence type="ECO:0000256" key="2">
    <source>
        <dbReference type="ARBA" id="ARBA00004496"/>
    </source>
</evidence>
<comment type="cofactor">
    <cofactor evidence="1 9">
        <name>a divalent metal cation</name>
        <dbReference type="ChEBI" id="CHEBI:60240"/>
    </cofactor>
</comment>
<gene>
    <name evidence="10" type="ORF">ENO59_12025</name>
</gene>
<evidence type="ECO:0000256" key="8">
    <source>
        <dbReference type="ARBA" id="ARBA00060749"/>
    </source>
</evidence>
<comment type="caution">
    <text evidence="10">The sequence shown here is derived from an EMBL/GenBank/DDBJ whole genome shotgun (WGS) entry which is preliminary data.</text>
</comment>
<dbReference type="PANTHER" id="PTHR43213">
    <property type="entry name" value="BIFUNCTIONAL DTTP/UTP PYROPHOSPHATASE/METHYLTRANSFERASE PROTEIN-RELATED"/>
    <property type="match status" value="1"/>
</dbReference>
<dbReference type="CDD" id="cd00555">
    <property type="entry name" value="Maf"/>
    <property type="match status" value="1"/>
</dbReference>
<dbReference type="FunFam" id="3.90.950.10:FF:000005">
    <property type="entry name" value="7-methyl-GTP pyrophosphatase"/>
    <property type="match status" value="1"/>
</dbReference>
<feature type="active site" description="Proton acceptor" evidence="9">
    <location>
        <position position="72"/>
    </location>
</feature>
<keyword evidence="4 9" id="KW-0378">Hydrolase</keyword>
<comment type="similarity">
    <text evidence="8">Belongs to the Maf family. YceF subfamily.</text>
</comment>
<organism evidence="10">
    <name type="scientific">Rhodothermus marinus</name>
    <name type="common">Rhodothermus obamensis</name>
    <dbReference type="NCBI Taxonomy" id="29549"/>
    <lineage>
        <taxon>Bacteria</taxon>
        <taxon>Pseudomonadati</taxon>
        <taxon>Rhodothermota</taxon>
        <taxon>Rhodothermia</taxon>
        <taxon>Rhodothermales</taxon>
        <taxon>Rhodothermaceae</taxon>
        <taxon>Rhodothermus</taxon>
    </lineage>
</organism>
<dbReference type="Pfam" id="PF02545">
    <property type="entry name" value="Maf"/>
    <property type="match status" value="1"/>
</dbReference>
<dbReference type="InterPro" id="IPR029001">
    <property type="entry name" value="ITPase-like_fam"/>
</dbReference>
<dbReference type="PANTHER" id="PTHR43213:SF5">
    <property type="entry name" value="BIFUNCTIONAL DTTP_UTP PYROPHOSPHATASE_METHYLTRANSFERASE PROTEIN-RELATED"/>
    <property type="match status" value="1"/>
</dbReference>
<feature type="site" description="Important for substrate specificity" evidence="9">
    <location>
        <position position="15"/>
    </location>
</feature>
<dbReference type="GO" id="GO:0047429">
    <property type="term" value="F:nucleoside triphosphate diphosphatase activity"/>
    <property type="evidence" value="ECO:0007669"/>
    <property type="project" value="UniProtKB-EC"/>
</dbReference>
<name>A0A7V2B2P1_RHOMR</name>
<evidence type="ECO:0000256" key="7">
    <source>
        <dbReference type="ARBA" id="ARBA00053369"/>
    </source>
</evidence>
<feature type="site" description="Important for substrate specificity" evidence="9">
    <location>
        <position position="73"/>
    </location>
</feature>
<dbReference type="PIRSF" id="PIRSF006305">
    <property type="entry name" value="Maf"/>
    <property type="match status" value="1"/>
</dbReference>
<comment type="catalytic activity">
    <reaction evidence="6">
        <text>N(7)-methyl-GTP + H2O = N(7)-methyl-GMP + diphosphate + H(+)</text>
        <dbReference type="Rhea" id="RHEA:58744"/>
        <dbReference type="ChEBI" id="CHEBI:15377"/>
        <dbReference type="ChEBI" id="CHEBI:15378"/>
        <dbReference type="ChEBI" id="CHEBI:33019"/>
        <dbReference type="ChEBI" id="CHEBI:58285"/>
        <dbReference type="ChEBI" id="CHEBI:87133"/>
    </reaction>
</comment>
<evidence type="ECO:0000256" key="1">
    <source>
        <dbReference type="ARBA" id="ARBA00001968"/>
    </source>
</evidence>
<dbReference type="InterPro" id="IPR003697">
    <property type="entry name" value="Maf-like"/>
</dbReference>
<evidence type="ECO:0000256" key="9">
    <source>
        <dbReference type="HAMAP-Rule" id="MF_00528"/>
    </source>
</evidence>